<comment type="caution">
    <text evidence="1">The sequence shown here is derived from an EMBL/GenBank/DDBJ whole genome shotgun (WGS) entry which is preliminary data.</text>
</comment>
<dbReference type="EMBL" id="JAKWBI020000083">
    <property type="protein sequence ID" value="KAJ2903374.1"/>
    <property type="molecule type" value="Genomic_DNA"/>
</dbReference>
<dbReference type="Proteomes" id="UP001201980">
    <property type="component" value="Unassembled WGS sequence"/>
</dbReference>
<gene>
    <name evidence="1" type="ORF">MKZ38_010039</name>
</gene>
<keyword evidence="2" id="KW-1185">Reference proteome</keyword>
<reference evidence="1" key="1">
    <citation type="submission" date="2022-07" db="EMBL/GenBank/DDBJ databases">
        <title>Draft genome sequence of Zalerion maritima ATCC 34329, a (micro)plastics degrading marine fungus.</title>
        <authorList>
            <person name="Paco A."/>
            <person name="Goncalves M.F.M."/>
            <person name="Rocha-Santos T.A.P."/>
            <person name="Alves A."/>
        </authorList>
    </citation>
    <scope>NUCLEOTIDE SEQUENCE</scope>
    <source>
        <strain evidence="1">ATCC 34329</strain>
    </source>
</reference>
<evidence type="ECO:0000313" key="2">
    <source>
        <dbReference type="Proteomes" id="UP001201980"/>
    </source>
</evidence>
<protein>
    <submittedName>
        <fullName evidence="1">Uncharacterized protein</fullName>
    </submittedName>
</protein>
<dbReference type="AlphaFoldDB" id="A0AAD5RSX5"/>
<organism evidence="1 2">
    <name type="scientific">Zalerion maritima</name>
    <dbReference type="NCBI Taxonomy" id="339359"/>
    <lineage>
        <taxon>Eukaryota</taxon>
        <taxon>Fungi</taxon>
        <taxon>Dikarya</taxon>
        <taxon>Ascomycota</taxon>
        <taxon>Pezizomycotina</taxon>
        <taxon>Sordariomycetes</taxon>
        <taxon>Lulworthiomycetidae</taxon>
        <taxon>Lulworthiales</taxon>
        <taxon>Lulworthiaceae</taxon>
        <taxon>Zalerion</taxon>
    </lineage>
</organism>
<name>A0AAD5RSX5_9PEZI</name>
<evidence type="ECO:0000313" key="1">
    <source>
        <dbReference type="EMBL" id="KAJ2903374.1"/>
    </source>
</evidence>
<proteinExistence type="predicted"/>
<accession>A0AAD5RSX5</accession>
<sequence>MQEMEEYLYRGTGRDPAPPGGTMASAVAVCIKRLVTQVADKFWCESTGNNKTCFHFSHLPYPTTFWNFQKAISRTDIQDHMLEMEIAITQVRYTLPDGSHPVRSLTTNKEAGDRKSGVKYPEAFYRSQGFPIWEGDNVRWHALEVHTISQDSTFPAVHIWRRGGLEYHQACETAPLAKLHHLFARFAVVPFILRNAIRLLDATVLQHRTPVVFSSRAQPAIPLDEKAEKDQRFPSHAARPSPFTDTLGRPGIHVPLILHHPDGNYVWHRLKASNLPANVE</sequence>